<dbReference type="Proteomes" id="UP001596549">
    <property type="component" value="Unassembled WGS sequence"/>
</dbReference>
<dbReference type="InterPro" id="IPR015421">
    <property type="entry name" value="PyrdxlP-dep_Trfase_major"/>
</dbReference>
<keyword evidence="4 6" id="KW-0808">Transferase</keyword>
<dbReference type="Gene3D" id="3.90.1150.10">
    <property type="entry name" value="Aspartate Aminotransferase, domain 1"/>
    <property type="match status" value="1"/>
</dbReference>
<comment type="cofactor">
    <cofactor evidence="1 6">
        <name>pyridoxal 5'-phosphate</name>
        <dbReference type="ChEBI" id="CHEBI:597326"/>
    </cofactor>
</comment>
<dbReference type="InterPro" id="IPR015424">
    <property type="entry name" value="PyrdxlP-dep_Trfase"/>
</dbReference>
<evidence type="ECO:0000256" key="1">
    <source>
        <dbReference type="ARBA" id="ARBA00001933"/>
    </source>
</evidence>
<evidence type="ECO:0000256" key="5">
    <source>
        <dbReference type="ARBA" id="ARBA00022898"/>
    </source>
</evidence>
<keyword evidence="3 6" id="KW-0032">Aminotransferase</keyword>
<dbReference type="Gene3D" id="3.40.640.10">
    <property type="entry name" value="Type I PLP-dependent aspartate aminotransferase-like (Major domain)"/>
    <property type="match status" value="1"/>
</dbReference>
<accession>A0ABW2NN23</accession>
<dbReference type="InterPro" id="IPR004839">
    <property type="entry name" value="Aminotransferase_I/II_large"/>
</dbReference>
<evidence type="ECO:0000259" key="7">
    <source>
        <dbReference type="Pfam" id="PF00155"/>
    </source>
</evidence>
<protein>
    <recommendedName>
        <fullName evidence="6">Aminotransferase</fullName>
        <ecNumber evidence="6">2.6.1.-</ecNumber>
    </recommendedName>
</protein>
<evidence type="ECO:0000256" key="2">
    <source>
        <dbReference type="ARBA" id="ARBA00007441"/>
    </source>
</evidence>
<evidence type="ECO:0000256" key="3">
    <source>
        <dbReference type="ARBA" id="ARBA00022576"/>
    </source>
</evidence>
<keyword evidence="5" id="KW-0663">Pyridoxal phosphate</keyword>
<dbReference type="PANTHER" id="PTHR46383:SF4">
    <property type="entry name" value="AMINOTRANSFERASE"/>
    <property type="match status" value="1"/>
</dbReference>
<evidence type="ECO:0000313" key="8">
    <source>
        <dbReference type="EMBL" id="MFC7370709.1"/>
    </source>
</evidence>
<keyword evidence="9" id="KW-1185">Reference proteome</keyword>
<proteinExistence type="inferred from homology"/>
<dbReference type="RefSeq" id="WP_379746541.1">
    <property type="nucleotide sequence ID" value="NZ_JBHTCP010000005.1"/>
</dbReference>
<dbReference type="NCBIfam" id="NF005817">
    <property type="entry name" value="PRK07683.1"/>
    <property type="match status" value="1"/>
</dbReference>
<sequence length="386" mass="42906">MESLIQPRVHNIQLSGIRQFVNEMAAFPKAVSLTLGQPDFDTPAHIKEAAKKAIDQNVTTYSPNPGYPHVREAAAEYVNKKYNLHYSQDEVIITVGASEAIDVSLRTILESGDEVIIPAPVYPGYEPVITLCGAKAVYADTTTTGFKLTVHHLEELWSEKTKCVILPYPSNPTGAVLLKKELEQLVQFLENKKVFVLADEIYSELTYDAVHCSIASFKGMKEKTILINGLSKSHSMTGWRIGFLYAQSNILKHILKVHQYNVTCANTIAQEAAFEALTEGAMDAFPMKKEYDKRRNYVLSRLQNMGIEAQVPGGAFYIFANIKPFGMSSLAFCRGLLQEQEVAVIPGSAFGEEGEGYIRLSFAAHMDLLNIAMDRLQQFIDKITVS</sequence>
<dbReference type="PANTHER" id="PTHR46383">
    <property type="entry name" value="ASPARTATE AMINOTRANSFERASE"/>
    <property type="match status" value="1"/>
</dbReference>
<dbReference type="EMBL" id="JBHTCP010000005">
    <property type="protein sequence ID" value="MFC7370709.1"/>
    <property type="molecule type" value="Genomic_DNA"/>
</dbReference>
<comment type="caution">
    <text evidence="8">The sequence shown here is derived from an EMBL/GenBank/DDBJ whole genome shotgun (WGS) entry which is preliminary data.</text>
</comment>
<dbReference type="Pfam" id="PF00155">
    <property type="entry name" value="Aminotran_1_2"/>
    <property type="match status" value="1"/>
</dbReference>
<evidence type="ECO:0000313" key="9">
    <source>
        <dbReference type="Proteomes" id="UP001596549"/>
    </source>
</evidence>
<feature type="domain" description="Aminotransferase class I/classII large" evidence="7">
    <location>
        <begin position="30"/>
        <end position="367"/>
    </location>
</feature>
<dbReference type="GO" id="GO:0008483">
    <property type="term" value="F:transaminase activity"/>
    <property type="evidence" value="ECO:0007669"/>
    <property type="project" value="UniProtKB-KW"/>
</dbReference>
<gene>
    <name evidence="8" type="ORF">ACFQPF_03360</name>
</gene>
<dbReference type="InterPro" id="IPR015422">
    <property type="entry name" value="PyrdxlP-dep_Trfase_small"/>
</dbReference>
<organism evidence="8 9">
    <name type="scientific">Fictibacillus iocasae</name>
    <dbReference type="NCBI Taxonomy" id="2715437"/>
    <lineage>
        <taxon>Bacteria</taxon>
        <taxon>Bacillati</taxon>
        <taxon>Bacillota</taxon>
        <taxon>Bacilli</taxon>
        <taxon>Bacillales</taxon>
        <taxon>Fictibacillaceae</taxon>
        <taxon>Fictibacillus</taxon>
    </lineage>
</organism>
<dbReference type="InterPro" id="IPR004838">
    <property type="entry name" value="NHTrfase_class1_PyrdxlP-BS"/>
</dbReference>
<dbReference type="InterPro" id="IPR050596">
    <property type="entry name" value="AspAT/PAT-like"/>
</dbReference>
<evidence type="ECO:0000256" key="4">
    <source>
        <dbReference type="ARBA" id="ARBA00022679"/>
    </source>
</evidence>
<name>A0ABW2NN23_9BACL</name>
<dbReference type="SUPFAM" id="SSF53383">
    <property type="entry name" value="PLP-dependent transferases"/>
    <property type="match status" value="1"/>
</dbReference>
<dbReference type="CDD" id="cd00609">
    <property type="entry name" value="AAT_like"/>
    <property type="match status" value="1"/>
</dbReference>
<dbReference type="PRINTS" id="PR00753">
    <property type="entry name" value="ACCSYNTHASE"/>
</dbReference>
<evidence type="ECO:0000256" key="6">
    <source>
        <dbReference type="RuleBase" id="RU000481"/>
    </source>
</evidence>
<dbReference type="EC" id="2.6.1.-" evidence="6"/>
<comment type="similarity">
    <text evidence="2 6">Belongs to the class-I pyridoxal-phosphate-dependent aminotransferase family.</text>
</comment>
<reference evidence="9" key="1">
    <citation type="journal article" date="2019" name="Int. J. Syst. Evol. Microbiol.">
        <title>The Global Catalogue of Microorganisms (GCM) 10K type strain sequencing project: providing services to taxonomists for standard genome sequencing and annotation.</title>
        <authorList>
            <consortium name="The Broad Institute Genomics Platform"/>
            <consortium name="The Broad Institute Genome Sequencing Center for Infectious Disease"/>
            <person name="Wu L."/>
            <person name="Ma J."/>
        </authorList>
    </citation>
    <scope>NUCLEOTIDE SEQUENCE [LARGE SCALE GENOMIC DNA]</scope>
    <source>
        <strain evidence="9">NBRC 106396</strain>
    </source>
</reference>
<dbReference type="PROSITE" id="PS00105">
    <property type="entry name" value="AA_TRANSFER_CLASS_1"/>
    <property type="match status" value="1"/>
</dbReference>